<evidence type="ECO:0000259" key="7">
    <source>
        <dbReference type="Pfam" id="PF00135"/>
    </source>
</evidence>
<sequence length="551" mass="61742">MLSRVFLVLVLLNYAISTQNVQVPTPLGKILGTTLTTRLGKSFYAFRGIRYAKPPVNELRFKPPQPAESWTGIYNATSDAPACPQPGSSSTTPVSEDCLFLNVYTTKLPAGRNNPKRPVIIYLHAGGFYSVTSRSNRAGPHYLMDQDIVLVTLNYRLGTLGFLSIGKEAPGNNGLKDQVLAMKWVQNNIASFGGDPNSVTLYGYSSGSRSTTLHIVSPMSRGLFHKAILGSGSALGHWHMPTNQLDLAKRQARIVGCPDDNATVIIDCLRKTPAEELANSFFQLTEFGFDPMLIWTPVIEEDFGQERFLPDHPIKLIKSGKCAQIPVIAGITKDEFAQRAFPVLANATLLQQLNSDFETYAPIMFIYERGTKKSKEVSKSVRQFYFGVDPINNASLQNLGNAYSDSIVGFPINRAVDLLSTYSSKPVYYYQFTYQGRYSHFYRPDSNGTIPNGVAHHDDLIYLFYISTRYPFFNASFPESKMVGTLTSLWANFATTGDPTDYSHNEYIGNIEWVPYDTTTKKYLEIGEKLTLKEKLFEDRYSFWRNLYPLS</sequence>
<evidence type="ECO:0000256" key="3">
    <source>
        <dbReference type="ARBA" id="ARBA00022801"/>
    </source>
</evidence>
<evidence type="ECO:0000256" key="5">
    <source>
        <dbReference type="ARBA" id="ARBA00023180"/>
    </source>
</evidence>
<protein>
    <recommendedName>
        <fullName evidence="6">Carboxylic ester hydrolase</fullName>
        <ecNumber evidence="6">3.1.1.-</ecNumber>
    </recommendedName>
</protein>
<dbReference type="Pfam" id="PF00135">
    <property type="entry name" value="COesterase"/>
    <property type="match status" value="1"/>
</dbReference>
<evidence type="ECO:0000256" key="1">
    <source>
        <dbReference type="ARBA" id="ARBA00005964"/>
    </source>
</evidence>
<evidence type="ECO:0000313" key="8">
    <source>
        <dbReference type="EMBL" id="KAJ3646361.1"/>
    </source>
</evidence>
<feature type="signal peptide" evidence="6">
    <location>
        <begin position="1"/>
        <end position="17"/>
    </location>
</feature>
<proteinExistence type="inferred from homology"/>
<dbReference type="GO" id="GO:0052689">
    <property type="term" value="F:carboxylic ester hydrolase activity"/>
    <property type="evidence" value="ECO:0007669"/>
    <property type="project" value="UniProtKB-KW"/>
</dbReference>
<name>A0AA38I0W5_9CUCU</name>
<accession>A0AA38I0W5</accession>
<dbReference type="EMBL" id="JALNTZ010000007">
    <property type="protein sequence ID" value="KAJ3646361.1"/>
    <property type="molecule type" value="Genomic_DNA"/>
</dbReference>
<keyword evidence="6" id="KW-0732">Signal</keyword>
<dbReference type="Proteomes" id="UP001168821">
    <property type="component" value="Unassembled WGS sequence"/>
</dbReference>
<comment type="caution">
    <text evidence="8">The sequence shown here is derived from an EMBL/GenBank/DDBJ whole genome shotgun (WGS) entry which is preliminary data.</text>
</comment>
<keyword evidence="4" id="KW-1015">Disulfide bond</keyword>
<dbReference type="SUPFAM" id="SSF53474">
    <property type="entry name" value="alpha/beta-Hydrolases"/>
    <property type="match status" value="1"/>
</dbReference>
<evidence type="ECO:0000256" key="2">
    <source>
        <dbReference type="ARBA" id="ARBA00022487"/>
    </source>
</evidence>
<dbReference type="Gene3D" id="3.40.50.1820">
    <property type="entry name" value="alpha/beta hydrolase"/>
    <property type="match status" value="1"/>
</dbReference>
<keyword evidence="9" id="KW-1185">Reference proteome</keyword>
<organism evidence="8 9">
    <name type="scientific">Zophobas morio</name>
    <dbReference type="NCBI Taxonomy" id="2755281"/>
    <lineage>
        <taxon>Eukaryota</taxon>
        <taxon>Metazoa</taxon>
        <taxon>Ecdysozoa</taxon>
        <taxon>Arthropoda</taxon>
        <taxon>Hexapoda</taxon>
        <taxon>Insecta</taxon>
        <taxon>Pterygota</taxon>
        <taxon>Neoptera</taxon>
        <taxon>Endopterygota</taxon>
        <taxon>Coleoptera</taxon>
        <taxon>Polyphaga</taxon>
        <taxon>Cucujiformia</taxon>
        <taxon>Tenebrionidae</taxon>
        <taxon>Zophobas</taxon>
    </lineage>
</organism>
<dbReference type="InterPro" id="IPR002018">
    <property type="entry name" value="CarbesteraseB"/>
</dbReference>
<evidence type="ECO:0000313" key="9">
    <source>
        <dbReference type="Proteomes" id="UP001168821"/>
    </source>
</evidence>
<dbReference type="InterPro" id="IPR050309">
    <property type="entry name" value="Type-B_Carboxylest/Lipase"/>
</dbReference>
<dbReference type="FunFam" id="3.40.50.1820:FF:000155">
    <property type="entry name" value="Carboxylic ester hydrolase"/>
    <property type="match status" value="1"/>
</dbReference>
<reference evidence="8" key="1">
    <citation type="journal article" date="2023" name="G3 (Bethesda)">
        <title>Whole genome assemblies of Zophobas morio and Tenebrio molitor.</title>
        <authorList>
            <person name="Kaur S."/>
            <person name="Stinson S.A."/>
            <person name="diCenzo G.C."/>
        </authorList>
    </citation>
    <scope>NUCLEOTIDE SEQUENCE</scope>
    <source>
        <strain evidence="8">QUZm001</strain>
    </source>
</reference>
<dbReference type="CDD" id="cd00312">
    <property type="entry name" value="Esterase_lipase"/>
    <property type="match status" value="1"/>
</dbReference>
<keyword evidence="2" id="KW-0719">Serine esterase</keyword>
<keyword evidence="3 6" id="KW-0378">Hydrolase</keyword>
<dbReference type="InterPro" id="IPR019826">
    <property type="entry name" value="Carboxylesterase_B_AS"/>
</dbReference>
<dbReference type="EC" id="3.1.1.-" evidence="6"/>
<feature type="domain" description="Carboxylesterase type B" evidence="7">
    <location>
        <begin position="21"/>
        <end position="544"/>
    </location>
</feature>
<evidence type="ECO:0000256" key="4">
    <source>
        <dbReference type="ARBA" id="ARBA00023157"/>
    </source>
</evidence>
<comment type="similarity">
    <text evidence="1 6">Belongs to the type-B carboxylesterase/lipase family.</text>
</comment>
<dbReference type="PROSITE" id="PS00122">
    <property type="entry name" value="CARBOXYLESTERASE_B_1"/>
    <property type="match status" value="1"/>
</dbReference>
<dbReference type="InterPro" id="IPR029058">
    <property type="entry name" value="AB_hydrolase_fold"/>
</dbReference>
<feature type="chain" id="PRO_5041487693" description="Carboxylic ester hydrolase" evidence="6">
    <location>
        <begin position="18"/>
        <end position="551"/>
    </location>
</feature>
<dbReference type="PANTHER" id="PTHR11559">
    <property type="entry name" value="CARBOXYLESTERASE"/>
    <property type="match status" value="1"/>
</dbReference>
<keyword evidence="5" id="KW-0325">Glycoprotein</keyword>
<evidence type="ECO:0000256" key="6">
    <source>
        <dbReference type="RuleBase" id="RU361235"/>
    </source>
</evidence>
<gene>
    <name evidence="8" type="ORF">Zmor_023951</name>
</gene>
<dbReference type="AlphaFoldDB" id="A0AA38I0W5"/>